<evidence type="ECO:0000256" key="1">
    <source>
        <dbReference type="SAM" id="MobiDB-lite"/>
    </source>
</evidence>
<feature type="region of interest" description="Disordered" evidence="1">
    <location>
        <begin position="18"/>
        <end position="42"/>
    </location>
</feature>
<dbReference type="Proteomes" id="UP000317624">
    <property type="component" value="Unassembled WGS sequence"/>
</dbReference>
<name>A0A558BUX2_9BACT</name>
<gene>
    <name evidence="2" type="ORF">FNT36_12645</name>
</gene>
<proteinExistence type="predicted"/>
<dbReference type="RefSeq" id="WP_144848127.1">
    <property type="nucleotide sequence ID" value="NZ_VMRJ01000003.1"/>
</dbReference>
<sequence length="190" mass="20077">MGLFSNLPFLKRSQAEVAPQPATLAAEATPTPTLAEAASEPVAEVPAPAVSDAVAAPAPPEPAISSETRAQAEAVVRRVVQELPDFITVAIVDGANGRILAGQWAGHSGGAVEVAAANAEIVQQTRLAIEAMQLGPEEMLEDILITLRRQLHLLRVLPTQNWLLYLAVRTQDTNLALARAVLRNMTIEAG</sequence>
<protein>
    <recommendedName>
        <fullName evidence="4">Roadblock/LC7 domain-containing protein</fullName>
    </recommendedName>
</protein>
<evidence type="ECO:0000313" key="2">
    <source>
        <dbReference type="EMBL" id="TVT40324.1"/>
    </source>
</evidence>
<comment type="caution">
    <text evidence="2">The sequence shown here is derived from an EMBL/GenBank/DDBJ whole genome shotgun (WGS) entry which is preliminary data.</text>
</comment>
<evidence type="ECO:0008006" key="4">
    <source>
        <dbReference type="Google" id="ProtNLM"/>
    </source>
</evidence>
<organism evidence="2 3">
    <name type="scientific">Hymenobacter setariae</name>
    <dbReference type="NCBI Taxonomy" id="2594794"/>
    <lineage>
        <taxon>Bacteria</taxon>
        <taxon>Pseudomonadati</taxon>
        <taxon>Bacteroidota</taxon>
        <taxon>Cytophagia</taxon>
        <taxon>Cytophagales</taxon>
        <taxon>Hymenobacteraceae</taxon>
        <taxon>Hymenobacter</taxon>
    </lineage>
</organism>
<accession>A0A558BUX2</accession>
<reference evidence="2 3" key="1">
    <citation type="submission" date="2019-07" db="EMBL/GenBank/DDBJ databases">
        <title>Hymenobacter sp. straun FUR1 Genome sequencing and assembly.</title>
        <authorList>
            <person name="Chhetri G."/>
        </authorList>
    </citation>
    <scope>NUCLEOTIDE SEQUENCE [LARGE SCALE GENOMIC DNA]</scope>
    <source>
        <strain evidence="2 3">Fur1</strain>
    </source>
</reference>
<dbReference type="OrthoDB" id="3781969at2"/>
<dbReference type="AlphaFoldDB" id="A0A558BUX2"/>
<dbReference type="EMBL" id="VMRJ01000003">
    <property type="protein sequence ID" value="TVT40324.1"/>
    <property type="molecule type" value="Genomic_DNA"/>
</dbReference>
<keyword evidence="3" id="KW-1185">Reference proteome</keyword>
<evidence type="ECO:0000313" key="3">
    <source>
        <dbReference type="Proteomes" id="UP000317624"/>
    </source>
</evidence>